<keyword evidence="2 5" id="KW-0678">Repressor</keyword>
<reference evidence="6 7" key="1">
    <citation type="submission" date="2019-02" db="EMBL/GenBank/DDBJ databases">
        <title>Deep-cultivation of Planctomycetes and their phenomic and genomic characterization uncovers novel biology.</title>
        <authorList>
            <person name="Wiegand S."/>
            <person name="Jogler M."/>
            <person name="Boedeker C."/>
            <person name="Pinto D."/>
            <person name="Vollmers J."/>
            <person name="Rivas-Marin E."/>
            <person name="Kohn T."/>
            <person name="Peeters S.H."/>
            <person name="Heuer A."/>
            <person name="Rast P."/>
            <person name="Oberbeckmann S."/>
            <person name="Bunk B."/>
            <person name="Jeske O."/>
            <person name="Meyerdierks A."/>
            <person name="Storesund J.E."/>
            <person name="Kallscheuer N."/>
            <person name="Luecker S."/>
            <person name="Lage O.M."/>
            <person name="Pohl T."/>
            <person name="Merkel B.J."/>
            <person name="Hornburger P."/>
            <person name="Mueller R.-W."/>
            <person name="Bruemmer F."/>
            <person name="Labrenz M."/>
            <person name="Spormann A.M."/>
            <person name="Op Den Camp H."/>
            <person name="Overmann J."/>
            <person name="Amann R."/>
            <person name="Jetten M.S.M."/>
            <person name="Mascher T."/>
            <person name="Medema M.H."/>
            <person name="Devos D.P."/>
            <person name="Kaster A.-K."/>
            <person name="Ovreas L."/>
            <person name="Rohde M."/>
            <person name="Galperin M.Y."/>
            <person name="Jogler C."/>
        </authorList>
    </citation>
    <scope>NUCLEOTIDE SEQUENCE [LARGE SCALE GENOMIC DNA]</scope>
    <source>
        <strain evidence="6 7">CA54</strain>
    </source>
</reference>
<dbReference type="GO" id="GO:0044781">
    <property type="term" value="P:bacterial-type flagellum organization"/>
    <property type="evidence" value="ECO:0007669"/>
    <property type="project" value="UniProtKB-KW"/>
</dbReference>
<dbReference type="GO" id="GO:0048027">
    <property type="term" value="F:mRNA 5'-UTR binding"/>
    <property type="evidence" value="ECO:0007669"/>
    <property type="project" value="UniProtKB-UniRule"/>
</dbReference>
<dbReference type="OrthoDB" id="289081at2"/>
<dbReference type="GO" id="GO:0045947">
    <property type="term" value="P:negative regulation of translational initiation"/>
    <property type="evidence" value="ECO:0007669"/>
    <property type="project" value="UniProtKB-UniRule"/>
</dbReference>
<evidence type="ECO:0000256" key="2">
    <source>
        <dbReference type="ARBA" id="ARBA00022491"/>
    </source>
</evidence>
<keyword evidence="4 5" id="KW-0694">RNA-binding</keyword>
<evidence type="ECO:0000313" key="6">
    <source>
        <dbReference type="EMBL" id="TWU12026.1"/>
    </source>
</evidence>
<dbReference type="Gene3D" id="2.60.40.4380">
    <property type="entry name" value="Translational regulator CsrA"/>
    <property type="match status" value="1"/>
</dbReference>
<dbReference type="HAMAP" id="MF_00167">
    <property type="entry name" value="CsrA"/>
    <property type="match status" value="1"/>
</dbReference>
<keyword evidence="5" id="KW-1005">Bacterial flagellum biogenesis</keyword>
<dbReference type="SUPFAM" id="SSF117130">
    <property type="entry name" value="CsrA-like"/>
    <property type="match status" value="1"/>
</dbReference>
<sequence length="70" mass="7559">MLVLSRKTGERILIGDDVAITVIRVGPNAVRLGFDAPKHMNIVREELCVEIESSDSFDSTPRTDGFAAAG</sequence>
<dbReference type="NCBIfam" id="TIGR00202">
    <property type="entry name" value="csrA"/>
    <property type="match status" value="1"/>
</dbReference>
<dbReference type="Proteomes" id="UP000320735">
    <property type="component" value="Unassembled WGS sequence"/>
</dbReference>
<comment type="similarity">
    <text evidence="5">Belongs to the CsrA/RsmA family.</text>
</comment>
<gene>
    <name evidence="6" type="primary">csrA_1</name>
    <name evidence="5" type="synonym">csrA</name>
    <name evidence="6" type="ORF">CA54_08420</name>
</gene>
<protein>
    <recommendedName>
        <fullName evidence="5">Translational regulator CsrA</fullName>
    </recommendedName>
</protein>
<dbReference type="GO" id="GO:0005829">
    <property type="term" value="C:cytosol"/>
    <property type="evidence" value="ECO:0007669"/>
    <property type="project" value="TreeGrafter"/>
</dbReference>
<dbReference type="GO" id="GO:1902208">
    <property type="term" value="P:regulation of bacterial-type flagellum assembly"/>
    <property type="evidence" value="ECO:0007669"/>
    <property type="project" value="UniProtKB-UniRule"/>
</dbReference>
<organism evidence="6 7">
    <name type="scientific">Symmachiella macrocystis</name>
    <dbReference type="NCBI Taxonomy" id="2527985"/>
    <lineage>
        <taxon>Bacteria</taxon>
        <taxon>Pseudomonadati</taxon>
        <taxon>Planctomycetota</taxon>
        <taxon>Planctomycetia</taxon>
        <taxon>Planctomycetales</taxon>
        <taxon>Planctomycetaceae</taxon>
        <taxon>Symmachiella</taxon>
    </lineage>
</organism>
<dbReference type="Pfam" id="PF02599">
    <property type="entry name" value="CsrA"/>
    <property type="match status" value="1"/>
</dbReference>
<dbReference type="RefSeq" id="WP_146369549.1">
    <property type="nucleotide sequence ID" value="NZ_SJPP01000001.1"/>
</dbReference>
<name>A0A5C6BL07_9PLAN</name>
<comment type="caution">
    <text evidence="6">The sequence shown here is derived from an EMBL/GenBank/DDBJ whole genome shotgun (WGS) entry which is preliminary data.</text>
</comment>
<dbReference type="FunFam" id="2.60.40.4380:FF:000002">
    <property type="entry name" value="Translational regulator CsrA"/>
    <property type="match status" value="1"/>
</dbReference>
<dbReference type="InterPro" id="IPR003751">
    <property type="entry name" value="CsrA"/>
</dbReference>
<proteinExistence type="inferred from homology"/>
<accession>A0A5C6BL07</accession>
<dbReference type="InterPro" id="IPR036107">
    <property type="entry name" value="CsrA_sf"/>
</dbReference>
<keyword evidence="3 5" id="KW-0810">Translation regulation</keyword>
<dbReference type="PANTHER" id="PTHR34984:SF1">
    <property type="entry name" value="CARBON STORAGE REGULATOR"/>
    <property type="match status" value="1"/>
</dbReference>
<evidence type="ECO:0000256" key="3">
    <source>
        <dbReference type="ARBA" id="ARBA00022845"/>
    </source>
</evidence>
<dbReference type="EMBL" id="SJPP01000001">
    <property type="protein sequence ID" value="TWU12026.1"/>
    <property type="molecule type" value="Genomic_DNA"/>
</dbReference>
<evidence type="ECO:0000256" key="1">
    <source>
        <dbReference type="ARBA" id="ARBA00022490"/>
    </source>
</evidence>
<evidence type="ECO:0000256" key="5">
    <source>
        <dbReference type="HAMAP-Rule" id="MF_00167"/>
    </source>
</evidence>
<comment type="subunit">
    <text evidence="5">Homodimer; the beta-strands of each monomer intercalate to form a hydrophobic core, while the alpha-helices form wings that extend away from the core.</text>
</comment>
<comment type="subcellular location">
    <subcellularLocation>
        <location evidence="5">Cytoplasm</location>
    </subcellularLocation>
</comment>
<keyword evidence="7" id="KW-1185">Reference proteome</keyword>
<keyword evidence="1 5" id="KW-0963">Cytoplasm</keyword>
<dbReference type="GO" id="GO:0006109">
    <property type="term" value="P:regulation of carbohydrate metabolic process"/>
    <property type="evidence" value="ECO:0007669"/>
    <property type="project" value="InterPro"/>
</dbReference>
<dbReference type="AlphaFoldDB" id="A0A5C6BL07"/>
<dbReference type="PANTHER" id="PTHR34984">
    <property type="entry name" value="CARBON STORAGE REGULATOR"/>
    <property type="match status" value="1"/>
</dbReference>
<comment type="function">
    <text evidence="5">A translational regulator that binds mRNA to regulate translation initiation and/or mRNA stability. Usually binds in the 5'-UTR at or near the Shine-Dalgarno sequence preventing ribosome-binding, thus repressing translation. Its main target seems to be the major flagellin gene, while its function is anatagonized by FliW.</text>
</comment>
<evidence type="ECO:0000313" key="7">
    <source>
        <dbReference type="Proteomes" id="UP000320735"/>
    </source>
</evidence>
<dbReference type="GO" id="GO:0006402">
    <property type="term" value="P:mRNA catabolic process"/>
    <property type="evidence" value="ECO:0007669"/>
    <property type="project" value="InterPro"/>
</dbReference>
<evidence type="ECO:0000256" key="4">
    <source>
        <dbReference type="ARBA" id="ARBA00022884"/>
    </source>
</evidence>